<reference evidence="1 2" key="1">
    <citation type="submission" date="2016-10" db="EMBL/GenBank/DDBJ databases">
        <authorList>
            <person name="de Groot N.N."/>
        </authorList>
    </citation>
    <scope>NUCLEOTIDE SEQUENCE [LARGE SCALE GENOMIC DNA]</scope>
    <source>
        <strain evidence="1 2">DSM 2698</strain>
    </source>
</reference>
<organism evidence="1 2">
    <name type="scientific">Afifella marina DSM 2698</name>
    <dbReference type="NCBI Taxonomy" id="1120955"/>
    <lineage>
        <taxon>Bacteria</taxon>
        <taxon>Pseudomonadati</taxon>
        <taxon>Pseudomonadota</taxon>
        <taxon>Alphaproteobacteria</taxon>
        <taxon>Hyphomicrobiales</taxon>
        <taxon>Afifellaceae</taxon>
        <taxon>Afifella</taxon>
    </lineage>
</organism>
<dbReference type="Pfam" id="PF13432">
    <property type="entry name" value="TPR_16"/>
    <property type="match status" value="2"/>
</dbReference>
<sequence length="160" mass="17785">MDDPATPPPQIEFVQAAPAAELDEALHQRIVELSRRGDEFAEAGRFASALTAYDEAVALLPEPKSEWSAWTWLQAARGDAFFYEGDWQACQDAFRKAVAGPDGLGNPFIHLRLGQCALELGDEDRAKDDLMRAYMGGGSEIFEDDDPKYLAFLRRFADID</sequence>
<dbReference type="Gene3D" id="1.25.40.10">
    <property type="entry name" value="Tetratricopeptide repeat domain"/>
    <property type="match status" value="1"/>
</dbReference>
<protein>
    <submittedName>
        <fullName evidence="1">Tetratricopeptide repeat-containing protein</fullName>
    </submittedName>
</protein>
<dbReference type="EMBL" id="FMVW01000001">
    <property type="protein sequence ID" value="SCZ23620.1"/>
    <property type="molecule type" value="Genomic_DNA"/>
</dbReference>
<dbReference type="SUPFAM" id="SSF48452">
    <property type="entry name" value="TPR-like"/>
    <property type="match status" value="1"/>
</dbReference>
<dbReference type="InterPro" id="IPR011990">
    <property type="entry name" value="TPR-like_helical_dom_sf"/>
</dbReference>
<keyword evidence="2" id="KW-1185">Reference proteome</keyword>
<dbReference type="AlphaFoldDB" id="A0A1G5MGN7"/>
<evidence type="ECO:0000313" key="2">
    <source>
        <dbReference type="Proteomes" id="UP000199347"/>
    </source>
</evidence>
<dbReference type="OrthoDB" id="1551390at2"/>
<dbReference type="STRING" id="1120955.SAMN03080610_00571"/>
<dbReference type="RefSeq" id="WP_092809351.1">
    <property type="nucleotide sequence ID" value="NZ_FMVW01000001.1"/>
</dbReference>
<name>A0A1G5MGN7_AFIMA</name>
<proteinExistence type="predicted"/>
<accession>A0A1G5MGN7</accession>
<evidence type="ECO:0000313" key="1">
    <source>
        <dbReference type="EMBL" id="SCZ23620.1"/>
    </source>
</evidence>
<gene>
    <name evidence="1" type="ORF">SAMN03080610_00571</name>
</gene>
<dbReference type="Proteomes" id="UP000199347">
    <property type="component" value="Unassembled WGS sequence"/>
</dbReference>